<protein>
    <submittedName>
        <fullName evidence="2">Polysaccharide pyruvyl transferase family protein</fullName>
    </submittedName>
</protein>
<comment type="caution">
    <text evidence="2">The sequence shown here is derived from an EMBL/GenBank/DDBJ whole genome shotgun (WGS) entry which is preliminary data.</text>
</comment>
<dbReference type="OrthoDB" id="9802987at2"/>
<sequence>MDILLTTYPRHKSKNVGDSLITDSAIKLVRYRVPSYDPDIYFREDSLEGIDKEEVRTILIPGFSVNNDTYPSLFKMYSDITDISNKIYVTGCSFQNLVANVDTYKNYEYNKETKEILQLLANSSGTIPCRDQLIHEMLIRNNIRASYIGDLALYDDEKITEKFVPPESVKSVAFTIQHNTKFLSQSKKLLSLIKREFSDSDLYVVHHSKPNKIPKLIADYAVSLGFIEKDISGDSEHLKFYEDIDLHIGYRLHGHIHFLRNRKPSFLMAEDCRSFGISKTGLLKTGIFEAMENDGISVRDVAPYELMKSVRSNIKSQYHDYNKLFSYIDEVYYECVRPFFDQFCIKIGWKISFWEKLGLYFRGFGENISYFKNNR</sequence>
<evidence type="ECO:0000259" key="1">
    <source>
        <dbReference type="Pfam" id="PF04230"/>
    </source>
</evidence>
<dbReference type="Pfam" id="PF04230">
    <property type="entry name" value="PS_pyruv_trans"/>
    <property type="match status" value="1"/>
</dbReference>
<evidence type="ECO:0000313" key="3">
    <source>
        <dbReference type="Proteomes" id="UP000252405"/>
    </source>
</evidence>
<keyword evidence="3" id="KW-1185">Reference proteome</keyword>
<feature type="domain" description="Polysaccharide pyruvyl transferase" evidence="1">
    <location>
        <begin position="15"/>
        <end position="269"/>
    </location>
</feature>
<gene>
    <name evidence="2" type="ORF">DU505_10010</name>
</gene>
<organism evidence="2 3">
    <name type="scientific">Billgrantia montanilacus</name>
    <dbReference type="NCBI Taxonomy" id="2282305"/>
    <lineage>
        <taxon>Bacteria</taxon>
        <taxon>Pseudomonadati</taxon>
        <taxon>Pseudomonadota</taxon>
        <taxon>Gammaproteobacteria</taxon>
        <taxon>Oceanospirillales</taxon>
        <taxon>Halomonadaceae</taxon>
        <taxon>Billgrantia</taxon>
    </lineage>
</organism>
<dbReference type="InterPro" id="IPR007345">
    <property type="entry name" value="Polysacch_pyruvyl_Trfase"/>
</dbReference>
<dbReference type="RefSeq" id="WP_114478853.1">
    <property type="nucleotide sequence ID" value="NZ_QPII01000006.1"/>
</dbReference>
<proteinExistence type="predicted"/>
<name>A0A368U2N2_9GAMM</name>
<evidence type="ECO:0000313" key="2">
    <source>
        <dbReference type="EMBL" id="RCV89373.1"/>
    </source>
</evidence>
<accession>A0A368U2N2</accession>
<keyword evidence="2" id="KW-0808">Transferase</keyword>
<dbReference type="EMBL" id="QPII01000006">
    <property type="protein sequence ID" value="RCV89373.1"/>
    <property type="molecule type" value="Genomic_DNA"/>
</dbReference>
<reference evidence="2 3" key="1">
    <citation type="submission" date="2018-07" db="EMBL/GenBank/DDBJ databases">
        <title>Halomonas montanilacus sp. nov., isolated from Lake Pengyan on Tibetan Plateau.</title>
        <authorList>
            <person name="Lu H."/>
            <person name="Xing P."/>
            <person name="Wu Q."/>
        </authorList>
    </citation>
    <scope>NUCLEOTIDE SEQUENCE [LARGE SCALE GENOMIC DNA]</scope>
    <source>
        <strain evidence="2 3">PYC7W</strain>
    </source>
</reference>
<dbReference type="GO" id="GO:0016740">
    <property type="term" value="F:transferase activity"/>
    <property type="evidence" value="ECO:0007669"/>
    <property type="project" value="UniProtKB-KW"/>
</dbReference>
<dbReference type="Proteomes" id="UP000252405">
    <property type="component" value="Unassembled WGS sequence"/>
</dbReference>
<dbReference type="AlphaFoldDB" id="A0A368U2N2"/>